<dbReference type="SMART" id="SM00184">
    <property type="entry name" value="RING"/>
    <property type="match status" value="1"/>
</dbReference>
<dbReference type="Proteomes" id="UP000242875">
    <property type="component" value="Unassembled WGS sequence"/>
</dbReference>
<proteinExistence type="predicted"/>
<feature type="region of interest" description="Disordered" evidence="2">
    <location>
        <begin position="377"/>
        <end position="396"/>
    </location>
</feature>
<dbReference type="GO" id="GO:0008270">
    <property type="term" value="F:zinc ion binding"/>
    <property type="evidence" value="ECO:0007669"/>
    <property type="project" value="UniProtKB-KW"/>
</dbReference>
<keyword evidence="3" id="KW-0812">Transmembrane</keyword>
<feature type="compositionally biased region" description="Polar residues" evidence="2">
    <location>
        <begin position="503"/>
        <end position="517"/>
    </location>
</feature>
<evidence type="ECO:0000313" key="5">
    <source>
        <dbReference type="EMBL" id="OZJ02231.1"/>
    </source>
</evidence>
<feature type="transmembrane region" description="Helical" evidence="3">
    <location>
        <begin position="242"/>
        <end position="260"/>
    </location>
</feature>
<feature type="domain" description="RING-type" evidence="4">
    <location>
        <begin position="366"/>
        <end position="432"/>
    </location>
</feature>
<evidence type="ECO:0000256" key="1">
    <source>
        <dbReference type="PROSITE-ProRule" id="PRU00175"/>
    </source>
</evidence>
<name>A0A261XV60_9FUNG</name>
<keyword evidence="3" id="KW-1133">Transmembrane helix</keyword>
<dbReference type="PROSITE" id="PS50089">
    <property type="entry name" value="ZF_RING_2"/>
    <property type="match status" value="1"/>
</dbReference>
<accession>A0A261XV60</accession>
<feature type="compositionally biased region" description="Low complexity" evidence="2">
    <location>
        <begin position="477"/>
        <end position="489"/>
    </location>
</feature>
<comment type="caution">
    <text evidence="5">The sequence shown here is derived from an EMBL/GenBank/DDBJ whole genome shotgun (WGS) entry which is preliminary data.</text>
</comment>
<keyword evidence="1" id="KW-0863">Zinc-finger</keyword>
<dbReference type="InterPro" id="IPR013083">
    <property type="entry name" value="Znf_RING/FYVE/PHD"/>
</dbReference>
<dbReference type="EMBL" id="MVBO01000174">
    <property type="protein sequence ID" value="OZJ02231.1"/>
    <property type="molecule type" value="Genomic_DNA"/>
</dbReference>
<feature type="compositionally biased region" description="Polar residues" evidence="2">
    <location>
        <begin position="9"/>
        <end position="23"/>
    </location>
</feature>
<dbReference type="Gene3D" id="3.30.40.10">
    <property type="entry name" value="Zinc/RING finger domain, C3HC4 (zinc finger)"/>
    <property type="match status" value="1"/>
</dbReference>
<dbReference type="OrthoDB" id="8062037at2759"/>
<dbReference type="Pfam" id="PF13639">
    <property type="entry name" value="zf-RING_2"/>
    <property type="match status" value="1"/>
</dbReference>
<sequence length="544" mass="58843">MSFLPAVQQPANGSSTARPSQLASNNSSSYFIFNTDSTYIFDLQYQFVQVDAKGLLSGAQGTNGFTINKNFGYAFTTWSNIVNAVLVDYRTACPEEADAIFQAFPATLTAISPPMIMAAVDGAGNCTWATKFQTVASITQRIPFPSANRVLGNSPVNSFVLYNSSSTAQTVTGDVSAITALASNGSYEIMYFYPNSQALITRIITQAQIDNGNLNGNPNGNEFASLSAGVFSSASNGGIVDLGTIFILIIFPLVIIAIAVHRYKWVFEDAGLAPWNPYNWYLVVTGKYKNLPEYIERRRQAIALRQQRQAQQHAHERPKKVITPECLEEMYPAFDIVSARQAADSSPVGMVAPGGVSRGPIRNQECNICLDEFPRTEDEQARMPTRDAPSAQLDLPQRGPRIVRQLNCGHAFHVDCVDMWLTTNSSLCPTCKTDCDPLTPAPEGQVPEASGEPVEDGSPSNPQVVIDMHHPSPPTASIPSAPTTEPTISLPERAHTEPYRSPGNASSEPTASKNESVTEAPIPPPYGEDVQGSELRSSIKDASP</sequence>
<feature type="region of interest" description="Disordered" evidence="2">
    <location>
        <begin position="1"/>
        <end position="23"/>
    </location>
</feature>
<organism evidence="5 6">
    <name type="scientific">Bifiguratus adelaidae</name>
    <dbReference type="NCBI Taxonomy" id="1938954"/>
    <lineage>
        <taxon>Eukaryota</taxon>
        <taxon>Fungi</taxon>
        <taxon>Fungi incertae sedis</taxon>
        <taxon>Mucoromycota</taxon>
        <taxon>Mucoromycotina</taxon>
        <taxon>Endogonomycetes</taxon>
        <taxon>Endogonales</taxon>
        <taxon>Endogonales incertae sedis</taxon>
        <taxon>Bifiguratus</taxon>
    </lineage>
</organism>
<dbReference type="PANTHER" id="PTHR45676">
    <property type="entry name" value="RING-H2 FINGER PROTEIN ATL51-RELATED"/>
    <property type="match status" value="1"/>
</dbReference>
<keyword evidence="6" id="KW-1185">Reference proteome</keyword>
<evidence type="ECO:0000313" key="6">
    <source>
        <dbReference type="Proteomes" id="UP000242875"/>
    </source>
</evidence>
<dbReference type="AlphaFoldDB" id="A0A261XV60"/>
<evidence type="ECO:0000256" key="2">
    <source>
        <dbReference type="SAM" id="MobiDB-lite"/>
    </source>
</evidence>
<keyword evidence="1" id="KW-0862">Zinc</keyword>
<keyword evidence="1" id="KW-0479">Metal-binding</keyword>
<gene>
    <name evidence="5" type="ORF">BZG36_04547</name>
</gene>
<keyword evidence="3" id="KW-0472">Membrane</keyword>
<evidence type="ECO:0000256" key="3">
    <source>
        <dbReference type="SAM" id="Phobius"/>
    </source>
</evidence>
<evidence type="ECO:0000259" key="4">
    <source>
        <dbReference type="PROSITE" id="PS50089"/>
    </source>
</evidence>
<protein>
    <recommendedName>
        <fullName evidence="4">RING-type domain-containing protein</fullName>
    </recommendedName>
</protein>
<reference evidence="5 6" key="1">
    <citation type="journal article" date="2017" name="Mycologia">
        <title>Bifiguratus adelaidae, gen. et sp. nov., a new member of Mucoromycotina in endophytic and soil-dwelling habitats.</title>
        <authorList>
            <person name="Torres-Cruz T.J."/>
            <person name="Billingsley Tobias T.L."/>
            <person name="Almatruk M."/>
            <person name="Hesse C."/>
            <person name="Kuske C.R."/>
            <person name="Desiro A."/>
            <person name="Benucci G.M."/>
            <person name="Bonito G."/>
            <person name="Stajich J.E."/>
            <person name="Dunlap C."/>
            <person name="Arnold A.E."/>
            <person name="Porras-Alfaro A."/>
        </authorList>
    </citation>
    <scope>NUCLEOTIDE SEQUENCE [LARGE SCALE GENOMIC DNA]</scope>
    <source>
        <strain evidence="5 6">AZ0501</strain>
    </source>
</reference>
<dbReference type="InterPro" id="IPR001841">
    <property type="entry name" value="Znf_RING"/>
</dbReference>
<feature type="region of interest" description="Disordered" evidence="2">
    <location>
        <begin position="442"/>
        <end position="544"/>
    </location>
</feature>
<dbReference type="SUPFAM" id="SSF57850">
    <property type="entry name" value="RING/U-box"/>
    <property type="match status" value="1"/>
</dbReference>